<evidence type="ECO:0000313" key="8">
    <source>
        <dbReference type="EMBL" id="GAE56914.1"/>
    </source>
</evidence>
<protein>
    <recommendedName>
        <fullName evidence="7">Cache domain-containing protein</fullName>
    </recommendedName>
</protein>
<sequence>MHRRTAILVGMYASQRRRLLLTLTIVLGGMLVAMLAAGHFVEQNALHEESATVRRQLRLYAQALQQRIDSYRTLPQILALDPELRAAVSGPLSAAQVERLNRKLERANNVTQSSTLTLINHDGIALAASNWRAARSNVGVDYAFRPYYQQALSNGSGSFYGIGMTTSEPGYFLSQAIVDADGQVHGVVVIKIALAALEREWLQTPDIVLASDAHAVVFLASRP</sequence>
<gene>
    <name evidence="8" type="ORF">XPR_3549</name>
</gene>
<proteinExistence type="predicted"/>
<evidence type="ECO:0000256" key="5">
    <source>
        <dbReference type="ARBA" id="ARBA00023136"/>
    </source>
</evidence>
<dbReference type="FunFam" id="3.30.450.20:FF:000127">
    <property type="entry name" value="C4-dicarboxylate transport sensor protein"/>
    <property type="match status" value="1"/>
</dbReference>
<evidence type="ECO:0000259" key="7">
    <source>
        <dbReference type="Pfam" id="PF02743"/>
    </source>
</evidence>
<comment type="caution">
    <text evidence="8">The sequence shown here is derived from an EMBL/GenBank/DDBJ whole genome shotgun (WGS) entry which is preliminary data.</text>
</comment>
<dbReference type="Pfam" id="PF02743">
    <property type="entry name" value="dCache_1"/>
    <property type="match status" value="1"/>
</dbReference>
<dbReference type="Gene3D" id="6.10.250.3020">
    <property type="match status" value="1"/>
</dbReference>
<dbReference type="AlphaFoldDB" id="W4SLT3"/>
<dbReference type="CDD" id="cd12914">
    <property type="entry name" value="PDC1_DGC_like"/>
    <property type="match status" value="1"/>
</dbReference>
<evidence type="ECO:0000313" key="9">
    <source>
        <dbReference type="Proteomes" id="UP000019084"/>
    </source>
</evidence>
<accession>W4SLT3</accession>
<dbReference type="GO" id="GO:0005886">
    <property type="term" value="C:plasma membrane"/>
    <property type="evidence" value="ECO:0007669"/>
    <property type="project" value="UniProtKB-SubCell"/>
</dbReference>
<dbReference type="Gene3D" id="3.30.450.20">
    <property type="entry name" value="PAS domain"/>
    <property type="match status" value="2"/>
</dbReference>
<evidence type="ECO:0000256" key="2">
    <source>
        <dbReference type="ARBA" id="ARBA00022475"/>
    </source>
</evidence>
<feature type="non-terminal residue" evidence="8">
    <location>
        <position position="223"/>
    </location>
</feature>
<dbReference type="Proteomes" id="UP000019084">
    <property type="component" value="Unassembled WGS sequence"/>
</dbReference>
<evidence type="ECO:0000256" key="4">
    <source>
        <dbReference type="ARBA" id="ARBA00022989"/>
    </source>
</evidence>
<keyword evidence="4 6" id="KW-1133">Transmembrane helix</keyword>
<evidence type="ECO:0000256" key="6">
    <source>
        <dbReference type="SAM" id="Phobius"/>
    </source>
</evidence>
<feature type="transmembrane region" description="Helical" evidence="6">
    <location>
        <begin position="20"/>
        <end position="41"/>
    </location>
</feature>
<name>W4SLT3_9XANT</name>
<keyword evidence="3 6" id="KW-0812">Transmembrane</keyword>
<comment type="subcellular location">
    <subcellularLocation>
        <location evidence="1">Cell membrane</location>
        <topology evidence="1">Multi-pass membrane protein</topology>
    </subcellularLocation>
</comment>
<keyword evidence="2" id="KW-1003">Cell membrane</keyword>
<evidence type="ECO:0000256" key="3">
    <source>
        <dbReference type="ARBA" id="ARBA00022692"/>
    </source>
</evidence>
<keyword evidence="5 6" id="KW-0472">Membrane</keyword>
<dbReference type="EMBL" id="BAVC01000282">
    <property type="protein sequence ID" value="GAE56914.1"/>
    <property type="molecule type" value="Genomic_DNA"/>
</dbReference>
<dbReference type="SUPFAM" id="SSF103190">
    <property type="entry name" value="Sensory domain-like"/>
    <property type="match status" value="1"/>
</dbReference>
<reference evidence="8 9" key="1">
    <citation type="submission" date="2014-01" db="EMBL/GenBank/DDBJ databases">
        <title>Genome sequence and analysis of Xanthomonas arboricola pv. pruni.</title>
        <authorList>
            <person name="Fujikawa T."/>
            <person name="Nakazono-Nagaoka E."/>
        </authorList>
    </citation>
    <scope>NUCLEOTIDE SEQUENCE [LARGE SCALE GENOMIC DNA]</scope>
    <source>
        <strain evidence="9">MAFF 301420</strain>
    </source>
</reference>
<feature type="domain" description="Cache" evidence="7">
    <location>
        <begin position="51"/>
        <end position="202"/>
    </location>
</feature>
<dbReference type="InterPro" id="IPR029151">
    <property type="entry name" value="Sensor-like_sf"/>
</dbReference>
<dbReference type="InterPro" id="IPR033479">
    <property type="entry name" value="dCache_1"/>
</dbReference>
<evidence type="ECO:0000256" key="1">
    <source>
        <dbReference type="ARBA" id="ARBA00004651"/>
    </source>
</evidence>
<organism evidence="8 9">
    <name type="scientific">Xanthomonas arboricola pv. pruni MAFF 301420</name>
    <dbReference type="NCBI Taxonomy" id="1418095"/>
    <lineage>
        <taxon>Bacteria</taxon>
        <taxon>Pseudomonadati</taxon>
        <taxon>Pseudomonadota</taxon>
        <taxon>Gammaproteobacteria</taxon>
        <taxon>Lysobacterales</taxon>
        <taxon>Lysobacteraceae</taxon>
        <taxon>Xanthomonas</taxon>
    </lineage>
</organism>